<keyword evidence="5" id="KW-1185">Reference proteome</keyword>
<dbReference type="EMBL" id="MTBP01000001">
    <property type="protein sequence ID" value="POM26020.1"/>
    <property type="molecule type" value="Genomic_DNA"/>
</dbReference>
<accession>A0A2P4ULU2</accession>
<dbReference type="InterPro" id="IPR000086">
    <property type="entry name" value="NUDIX_hydrolase_dom"/>
</dbReference>
<evidence type="ECO:0000313" key="5">
    <source>
        <dbReference type="Proteomes" id="UP000242367"/>
    </source>
</evidence>
<dbReference type="Gene3D" id="3.90.79.10">
    <property type="entry name" value="Nucleoside Triphosphate Pyrophosphohydrolase"/>
    <property type="match status" value="1"/>
</dbReference>
<protein>
    <submittedName>
        <fullName evidence="4">ADP-ribose pyrophosphatase</fullName>
        <ecNumber evidence="4">3.6.1.13</ecNumber>
    </submittedName>
</protein>
<dbReference type="AlphaFoldDB" id="A0A2P4ULU2"/>
<dbReference type="PANTHER" id="PTHR11839:SF18">
    <property type="entry name" value="NUDIX HYDROLASE DOMAIN-CONTAINING PROTEIN"/>
    <property type="match status" value="1"/>
</dbReference>
<dbReference type="GO" id="GO:0006753">
    <property type="term" value="P:nucleoside phosphate metabolic process"/>
    <property type="evidence" value="ECO:0007669"/>
    <property type="project" value="TreeGrafter"/>
</dbReference>
<proteinExistence type="predicted"/>
<dbReference type="Pfam" id="PF00293">
    <property type="entry name" value="NUDIX"/>
    <property type="match status" value="1"/>
</dbReference>
<dbReference type="GO" id="GO:0005829">
    <property type="term" value="C:cytosol"/>
    <property type="evidence" value="ECO:0007669"/>
    <property type="project" value="TreeGrafter"/>
</dbReference>
<sequence>MSDVRKLGGRVVYENAWMTVREDEIERPDGSRGIYGVVDKPDFVVVLPFENGGFHLVEEYRYPVERRSWNFPQGSLPGRRAGDPEELARRELAEETGLRAATLTRLGRLDAAHGMSGQRYAVFVATDLTPGEHARELEEQDMRQQWFAETDVRRMIREGVITDDSSIAAYALYMLTADETFAPPTRGNS</sequence>
<name>A0A2P4ULU2_9ACTN</name>
<evidence type="ECO:0000256" key="2">
    <source>
        <dbReference type="ARBA" id="ARBA00022801"/>
    </source>
</evidence>
<dbReference type="InterPro" id="IPR015797">
    <property type="entry name" value="NUDIX_hydrolase-like_dom_sf"/>
</dbReference>
<dbReference type="RefSeq" id="WP_103561048.1">
    <property type="nucleotide sequence ID" value="NZ_MTBP01000001.1"/>
</dbReference>
<dbReference type="SUPFAM" id="SSF55811">
    <property type="entry name" value="Nudix"/>
    <property type="match status" value="1"/>
</dbReference>
<gene>
    <name evidence="4" type="primary">nudF_1</name>
    <name evidence="4" type="ORF">BTM25_04040</name>
</gene>
<comment type="cofactor">
    <cofactor evidence="1">
        <name>Mg(2+)</name>
        <dbReference type="ChEBI" id="CHEBI:18420"/>
    </cofactor>
</comment>
<keyword evidence="2 4" id="KW-0378">Hydrolase</keyword>
<dbReference type="CDD" id="cd24161">
    <property type="entry name" value="NUDIX_ADPRase_Ndx2"/>
    <property type="match status" value="1"/>
</dbReference>
<comment type="caution">
    <text evidence="4">The sequence shown here is derived from an EMBL/GenBank/DDBJ whole genome shotgun (WGS) entry which is preliminary data.</text>
</comment>
<reference evidence="4 5" key="1">
    <citation type="journal article" date="2017" name="Chemistry">
        <title>Isolation, Biosynthesis and Chemical Modifications of Rubterolones A-F: Rare Tropolone Alkaloids from Actinomadura sp. 5-2.</title>
        <authorList>
            <person name="Guo H."/>
            <person name="Benndorf R."/>
            <person name="Leichnitz D."/>
            <person name="Klassen J.L."/>
            <person name="Vollmers J."/>
            <person name="Gorls H."/>
            <person name="Steinacker M."/>
            <person name="Weigel C."/>
            <person name="Dahse H.M."/>
            <person name="Kaster A.K."/>
            <person name="de Beer Z.W."/>
            <person name="Poulsen M."/>
            <person name="Beemelmanns C."/>
        </authorList>
    </citation>
    <scope>NUCLEOTIDE SEQUENCE [LARGE SCALE GENOMIC DNA]</scope>
    <source>
        <strain evidence="4 5">5-2</strain>
    </source>
</reference>
<evidence type="ECO:0000256" key="1">
    <source>
        <dbReference type="ARBA" id="ARBA00001946"/>
    </source>
</evidence>
<evidence type="ECO:0000259" key="3">
    <source>
        <dbReference type="PROSITE" id="PS51462"/>
    </source>
</evidence>
<feature type="domain" description="Nudix hydrolase" evidence="3">
    <location>
        <begin position="39"/>
        <end position="176"/>
    </location>
</feature>
<evidence type="ECO:0000313" key="4">
    <source>
        <dbReference type="EMBL" id="POM26020.1"/>
    </source>
</evidence>
<dbReference type="EC" id="3.6.1.13" evidence="4"/>
<dbReference type="Proteomes" id="UP000242367">
    <property type="component" value="Unassembled WGS sequence"/>
</dbReference>
<dbReference type="PANTHER" id="PTHR11839">
    <property type="entry name" value="UDP/ADP-SUGAR PYROPHOSPHATASE"/>
    <property type="match status" value="1"/>
</dbReference>
<dbReference type="PROSITE" id="PS51462">
    <property type="entry name" value="NUDIX"/>
    <property type="match status" value="1"/>
</dbReference>
<dbReference type="GO" id="GO:0019693">
    <property type="term" value="P:ribose phosphate metabolic process"/>
    <property type="evidence" value="ECO:0007669"/>
    <property type="project" value="TreeGrafter"/>
</dbReference>
<dbReference type="GO" id="GO:0047631">
    <property type="term" value="F:ADP-ribose diphosphatase activity"/>
    <property type="evidence" value="ECO:0007669"/>
    <property type="project" value="UniProtKB-EC"/>
</dbReference>
<organism evidence="4 5">
    <name type="scientific">Actinomadura rubteroloni</name>
    <dbReference type="NCBI Taxonomy" id="1926885"/>
    <lineage>
        <taxon>Bacteria</taxon>
        <taxon>Bacillati</taxon>
        <taxon>Actinomycetota</taxon>
        <taxon>Actinomycetes</taxon>
        <taxon>Streptosporangiales</taxon>
        <taxon>Thermomonosporaceae</taxon>
        <taxon>Actinomadura</taxon>
    </lineage>
</organism>